<evidence type="ECO:0000313" key="2">
    <source>
        <dbReference type="EMBL" id="KAJ1103124.1"/>
    </source>
</evidence>
<comment type="caution">
    <text evidence="2">The sequence shown here is derived from an EMBL/GenBank/DDBJ whole genome shotgun (WGS) entry which is preliminary data.</text>
</comment>
<organism evidence="2 3">
    <name type="scientific">Pleurodeles waltl</name>
    <name type="common">Iberian ribbed newt</name>
    <dbReference type="NCBI Taxonomy" id="8319"/>
    <lineage>
        <taxon>Eukaryota</taxon>
        <taxon>Metazoa</taxon>
        <taxon>Chordata</taxon>
        <taxon>Craniata</taxon>
        <taxon>Vertebrata</taxon>
        <taxon>Euteleostomi</taxon>
        <taxon>Amphibia</taxon>
        <taxon>Batrachia</taxon>
        <taxon>Caudata</taxon>
        <taxon>Salamandroidea</taxon>
        <taxon>Salamandridae</taxon>
        <taxon>Pleurodelinae</taxon>
        <taxon>Pleurodeles</taxon>
    </lineage>
</organism>
<dbReference type="AlphaFoldDB" id="A0AAV7MIX9"/>
<dbReference type="EMBL" id="JANPWB010000013">
    <property type="protein sequence ID" value="KAJ1103124.1"/>
    <property type="molecule type" value="Genomic_DNA"/>
</dbReference>
<sequence length="93" mass="9945">MDRRASGGARGALAGTAFLEITAATWASPEGLPRSWEPPRRRMPAGQLEEEDSPARAPPQPREPDTGPDSGPDRVPSQEACPTWHAETGDRDG</sequence>
<evidence type="ECO:0000313" key="3">
    <source>
        <dbReference type="Proteomes" id="UP001066276"/>
    </source>
</evidence>
<reference evidence="2" key="1">
    <citation type="journal article" date="2022" name="bioRxiv">
        <title>Sequencing and chromosome-scale assembly of the giantPleurodeles waltlgenome.</title>
        <authorList>
            <person name="Brown T."/>
            <person name="Elewa A."/>
            <person name="Iarovenko S."/>
            <person name="Subramanian E."/>
            <person name="Araus A.J."/>
            <person name="Petzold A."/>
            <person name="Susuki M."/>
            <person name="Suzuki K.-i.T."/>
            <person name="Hayashi T."/>
            <person name="Toyoda A."/>
            <person name="Oliveira C."/>
            <person name="Osipova E."/>
            <person name="Leigh N.D."/>
            <person name="Simon A."/>
            <person name="Yun M.H."/>
        </authorList>
    </citation>
    <scope>NUCLEOTIDE SEQUENCE</scope>
    <source>
        <strain evidence="2">20211129_DDA</strain>
        <tissue evidence="2">Liver</tissue>
    </source>
</reference>
<gene>
    <name evidence="2" type="ORF">NDU88_000552</name>
</gene>
<evidence type="ECO:0000256" key="1">
    <source>
        <dbReference type="SAM" id="MobiDB-lite"/>
    </source>
</evidence>
<protein>
    <submittedName>
        <fullName evidence="2">Uncharacterized protein</fullName>
    </submittedName>
</protein>
<dbReference type="Proteomes" id="UP001066276">
    <property type="component" value="Chromosome 9"/>
</dbReference>
<name>A0AAV7MIX9_PLEWA</name>
<proteinExistence type="predicted"/>
<feature type="region of interest" description="Disordered" evidence="1">
    <location>
        <begin position="25"/>
        <end position="93"/>
    </location>
</feature>
<keyword evidence="3" id="KW-1185">Reference proteome</keyword>
<accession>A0AAV7MIX9</accession>